<feature type="region of interest" description="Disordered" evidence="6">
    <location>
        <begin position="444"/>
        <end position="464"/>
    </location>
</feature>
<dbReference type="GO" id="GO:0050660">
    <property type="term" value="F:flavin adenine dinucleotide binding"/>
    <property type="evidence" value="ECO:0007669"/>
    <property type="project" value="InterPro"/>
</dbReference>
<evidence type="ECO:0000256" key="4">
    <source>
        <dbReference type="ARBA" id="ARBA00022827"/>
    </source>
</evidence>
<dbReference type="InterPro" id="IPR006076">
    <property type="entry name" value="FAD-dep_OxRdtase"/>
</dbReference>
<keyword evidence="3" id="KW-0285">Flavoprotein</keyword>
<evidence type="ECO:0000256" key="6">
    <source>
        <dbReference type="SAM" id="MobiDB-lite"/>
    </source>
</evidence>
<comment type="similarity">
    <text evidence="2">Belongs to the MSOX/MTOX family.</text>
</comment>
<dbReference type="SUPFAM" id="SSF51905">
    <property type="entry name" value="FAD/NAD(P)-binding domain"/>
    <property type="match status" value="1"/>
</dbReference>
<keyword evidence="9" id="KW-1185">Reference proteome</keyword>
<keyword evidence="5" id="KW-0560">Oxidoreductase</keyword>
<dbReference type="Pfam" id="PF01266">
    <property type="entry name" value="DAO"/>
    <property type="match status" value="1"/>
</dbReference>
<dbReference type="PANTHER" id="PTHR10961:SF15">
    <property type="entry name" value="FAD DEPENDENT OXIDOREDUCTASE DOMAIN-CONTAINING PROTEIN"/>
    <property type="match status" value="1"/>
</dbReference>
<comment type="caution">
    <text evidence="8">The sequence shown here is derived from an EMBL/GenBank/DDBJ whole genome shotgun (WGS) entry which is preliminary data.</text>
</comment>
<evidence type="ECO:0000313" key="9">
    <source>
        <dbReference type="Proteomes" id="UP001295740"/>
    </source>
</evidence>
<evidence type="ECO:0000256" key="1">
    <source>
        <dbReference type="ARBA" id="ARBA00001974"/>
    </source>
</evidence>
<dbReference type="GO" id="GO:0008115">
    <property type="term" value="F:sarcosine oxidase activity"/>
    <property type="evidence" value="ECO:0007669"/>
    <property type="project" value="TreeGrafter"/>
</dbReference>
<dbReference type="InterPro" id="IPR045170">
    <property type="entry name" value="MTOX"/>
</dbReference>
<evidence type="ECO:0000256" key="3">
    <source>
        <dbReference type="ARBA" id="ARBA00022630"/>
    </source>
</evidence>
<dbReference type="AlphaFoldDB" id="A0AAI8YH90"/>
<protein>
    <submittedName>
        <fullName evidence="8">Uu.00g120600.m01.CDS01</fullName>
    </submittedName>
</protein>
<keyword evidence="4" id="KW-0274">FAD</keyword>
<proteinExistence type="inferred from homology"/>
<accession>A0AAI8YH90</accession>
<organism evidence="8 9">
    <name type="scientific">Anthostomella pinea</name>
    <dbReference type="NCBI Taxonomy" id="933095"/>
    <lineage>
        <taxon>Eukaryota</taxon>
        <taxon>Fungi</taxon>
        <taxon>Dikarya</taxon>
        <taxon>Ascomycota</taxon>
        <taxon>Pezizomycotina</taxon>
        <taxon>Sordariomycetes</taxon>
        <taxon>Xylariomycetidae</taxon>
        <taxon>Xylariales</taxon>
        <taxon>Xylariaceae</taxon>
        <taxon>Anthostomella</taxon>
    </lineage>
</organism>
<reference evidence="8" key="1">
    <citation type="submission" date="2023-10" db="EMBL/GenBank/DDBJ databases">
        <authorList>
            <person name="Hackl T."/>
        </authorList>
    </citation>
    <scope>NUCLEOTIDE SEQUENCE</scope>
</reference>
<evidence type="ECO:0000313" key="8">
    <source>
        <dbReference type="EMBL" id="CAJ2504666.1"/>
    </source>
</evidence>
<evidence type="ECO:0000256" key="5">
    <source>
        <dbReference type="ARBA" id="ARBA00023002"/>
    </source>
</evidence>
<dbReference type="Gene3D" id="3.30.9.10">
    <property type="entry name" value="D-Amino Acid Oxidase, subunit A, domain 2"/>
    <property type="match status" value="1"/>
</dbReference>
<name>A0AAI8YH90_9PEZI</name>
<dbReference type="PANTHER" id="PTHR10961">
    <property type="entry name" value="PEROXISOMAL SARCOSINE OXIDASE"/>
    <property type="match status" value="1"/>
</dbReference>
<evidence type="ECO:0000259" key="7">
    <source>
        <dbReference type="Pfam" id="PF01266"/>
    </source>
</evidence>
<dbReference type="InterPro" id="IPR036188">
    <property type="entry name" value="FAD/NAD-bd_sf"/>
</dbReference>
<dbReference type="SUPFAM" id="SSF54373">
    <property type="entry name" value="FAD-linked reductases, C-terminal domain"/>
    <property type="match status" value="1"/>
</dbReference>
<dbReference type="Proteomes" id="UP001295740">
    <property type="component" value="Unassembled WGS sequence"/>
</dbReference>
<evidence type="ECO:0000256" key="2">
    <source>
        <dbReference type="ARBA" id="ARBA00010989"/>
    </source>
</evidence>
<sequence>MANMQPSSKITIVGSGVFGISTALWLARSGYHDVTVLDMQATASTAYDPSSGIDSASADLNKIIRFSYDSEVEYQRLATEAAEMWNEWNRDIAASPEDGLPERLRGGDRRLWWNAGLLRISCKSEFSDFELRTLENMESEGIRDFQFKSNDEQDLQRAKERGWAHKLDPCRRQERLGVHKAVLDSTAGFVYAYKSCAWAQHLAVKAGVKMVLGPERGKVTGVSSRDNHPVVSTADGCEHVVDLVVVAGGGWTPSLVPEVRDLLETTAGSVVTVQLPKDRNDLWDKFAPENFPVVTWGMKQDKEVYSFPRDENGVIKIGWRKTKWTNFDEVKGRRISVPKTAHVTEQKETRIPKPALDGIKEYISEILPELVPLGISSTKLCWYTDSIDNSFVIDFVPGRPGIAVCSGGSGHGFKFLPILMREVVKILEGKSQDTVYGQMWKWRSSTSPTRNGLEQAGGRGDGPSVLSKQVMASEADWKFGY</sequence>
<dbReference type="Gene3D" id="3.50.50.60">
    <property type="entry name" value="FAD/NAD(P)-binding domain"/>
    <property type="match status" value="1"/>
</dbReference>
<dbReference type="EMBL" id="CAUWAG010000007">
    <property type="protein sequence ID" value="CAJ2504666.1"/>
    <property type="molecule type" value="Genomic_DNA"/>
</dbReference>
<feature type="domain" description="FAD dependent oxidoreductase" evidence="7">
    <location>
        <begin position="10"/>
        <end position="419"/>
    </location>
</feature>
<comment type="cofactor">
    <cofactor evidence="1">
        <name>FAD</name>
        <dbReference type="ChEBI" id="CHEBI:57692"/>
    </cofactor>
</comment>
<gene>
    <name evidence="8" type="ORF">KHLLAP_LOCUS5134</name>
</gene>